<dbReference type="InterPro" id="IPR036055">
    <property type="entry name" value="LDL_receptor-like_sf"/>
</dbReference>
<dbReference type="InterPro" id="IPR023415">
    <property type="entry name" value="LDLR_class-A_CS"/>
</dbReference>
<dbReference type="Gene3D" id="2.20.100.10">
    <property type="entry name" value="Thrombospondin type-1 (TSP1) repeat"/>
    <property type="match status" value="1"/>
</dbReference>
<name>A0AAE1FPE3_PETCI</name>
<evidence type="ECO:0000256" key="4">
    <source>
        <dbReference type="PROSITE-ProRule" id="PRU00124"/>
    </source>
</evidence>
<dbReference type="SUPFAM" id="SSF82895">
    <property type="entry name" value="TSP-1 type 1 repeat"/>
    <property type="match status" value="1"/>
</dbReference>
<dbReference type="SUPFAM" id="SSF57424">
    <property type="entry name" value="LDL receptor-like module"/>
    <property type="match status" value="1"/>
</dbReference>
<feature type="disulfide bond" evidence="3">
    <location>
        <begin position="609"/>
        <end position="626"/>
    </location>
</feature>
<dbReference type="EMBL" id="JAWQEG010001607">
    <property type="protein sequence ID" value="KAK3877965.1"/>
    <property type="molecule type" value="Genomic_DNA"/>
</dbReference>
<dbReference type="InterPro" id="IPR000742">
    <property type="entry name" value="EGF"/>
</dbReference>
<dbReference type="CDD" id="cd00112">
    <property type="entry name" value="LDLa"/>
    <property type="match status" value="1"/>
</dbReference>
<feature type="region of interest" description="Disordered" evidence="6">
    <location>
        <begin position="1331"/>
        <end position="1371"/>
    </location>
</feature>
<keyword evidence="5" id="KW-0175">Coiled coil</keyword>
<comment type="caution">
    <text evidence="3">Lacks conserved residue(s) required for the propagation of feature annotation.</text>
</comment>
<keyword evidence="1 3" id="KW-0245">EGF-like domain</keyword>
<keyword evidence="7" id="KW-0732">Signal</keyword>
<evidence type="ECO:0000256" key="1">
    <source>
        <dbReference type="ARBA" id="ARBA00022536"/>
    </source>
</evidence>
<dbReference type="PANTHER" id="PTHR40472:SF6">
    <property type="entry name" value="RICIN B-TYPE LECTIN DOMAIN-CONTAINING PROTEIN"/>
    <property type="match status" value="1"/>
</dbReference>
<dbReference type="Proteomes" id="UP001286313">
    <property type="component" value="Unassembled WGS sequence"/>
</dbReference>
<feature type="chain" id="PRO_5042292944" description="EGF-like domain-containing protein" evidence="7">
    <location>
        <begin position="19"/>
        <end position="1371"/>
    </location>
</feature>
<keyword evidence="10" id="KW-1185">Reference proteome</keyword>
<evidence type="ECO:0000256" key="3">
    <source>
        <dbReference type="PROSITE-ProRule" id="PRU00076"/>
    </source>
</evidence>
<feature type="disulfide bond" evidence="4">
    <location>
        <begin position="963"/>
        <end position="981"/>
    </location>
</feature>
<dbReference type="InterPro" id="IPR002172">
    <property type="entry name" value="LDrepeatLR_classA_rpt"/>
</dbReference>
<dbReference type="InterPro" id="IPR036383">
    <property type="entry name" value="TSP1_rpt_sf"/>
</dbReference>
<proteinExistence type="predicted"/>
<dbReference type="PROSITE" id="PS50092">
    <property type="entry name" value="TSP1"/>
    <property type="match status" value="1"/>
</dbReference>
<dbReference type="SMART" id="SM00192">
    <property type="entry name" value="LDLa"/>
    <property type="match status" value="1"/>
</dbReference>
<organism evidence="9 10">
    <name type="scientific">Petrolisthes cinctipes</name>
    <name type="common">Flat porcelain crab</name>
    <dbReference type="NCBI Taxonomy" id="88211"/>
    <lineage>
        <taxon>Eukaryota</taxon>
        <taxon>Metazoa</taxon>
        <taxon>Ecdysozoa</taxon>
        <taxon>Arthropoda</taxon>
        <taxon>Crustacea</taxon>
        <taxon>Multicrustacea</taxon>
        <taxon>Malacostraca</taxon>
        <taxon>Eumalacostraca</taxon>
        <taxon>Eucarida</taxon>
        <taxon>Decapoda</taxon>
        <taxon>Pleocyemata</taxon>
        <taxon>Anomura</taxon>
        <taxon>Galatheoidea</taxon>
        <taxon>Porcellanidae</taxon>
        <taxon>Petrolisthes</taxon>
    </lineage>
</organism>
<dbReference type="PROSITE" id="PS00022">
    <property type="entry name" value="EGF_1"/>
    <property type="match status" value="1"/>
</dbReference>
<dbReference type="InterPro" id="IPR000884">
    <property type="entry name" value="TSP1_rpt"/>
</dbReference>
<evidence type="ECO:0000259" key="8">
    <source>
        <dbReference type="PROSITE" id="PS50026"/>
    </source>
</evidence>
<feature type="disulfide bond" evidence="3">
    <location>
        <begin position="628"/>
        <end position="637"/>
    </location>
</feature>
<evidence type="ECO:0000256" key="5">
    <source>
        <dbReference type="SAM" id="Coils"/>
    </source>
</evidence>
<dbReference type="PROSITE" id="PS50068">
    <property type="entry name" value="LDLRA_2"/>
    <property type="match status" value="1"/>
</dbReference>
<evidence type="ECO:0000256" key="2">
    <source>
        <dbReference type="ARBA" id="ARBA00023157"/>
    </source>
</evidence>
<dbReference type="CDD" id="cd00054">
    <property type="entry name" value="EGF_CA"/>
    <property type="match status" value="1"/>
</dbReference>
<dbReference type="Pfam" id="PF00057">
    <property type="entry name" value="Ldl_recept_a"/>
    <property type="match status" value="1"/>
</dbReference>
<dbReference type="SMART" id="SM00209">
    <property type="entry name" value="TSP1"/>
    <property type="match status" value="1"/>
</dbReference>
<feature type="region of interest" description="Disordered" evidence="6">
    <location>
        <begin position="927"/>
        <end position="946"/>
    </location>
</feature>
<evidence type="ECO:0000256" key="7">
    <source>
        <dbReference type="SAM" id="SignalP"/>
    </source>
</evidence>
<dbReference type="PROSITE" id="PS50026">
    <property type="entry name" value="EGF_3"/>
    <property type="match status" value="1"/>
</dbReference>
<dbReference type="PROSITE" id="PS01209">
    <property type="entry name" value="LDLRA_1"/>
    <property type="match status" value="1"/>
</dbReference>
<keyword evidence="2 3" id="KW-1015">Disulfide bond</keyword>
<dbReference type="InterPro" id="IPR039051">
    <property type="entry name" value="SE-CTX-like"/>
</dbReference>
<reference evidence="9" key="1">
    <citation type="submission" date="2023-10" db="EMBL/GenBank/DDBJ databases">
        <title>Genome assemblies of two species of porcelain crab, Petrolisthes cinctipes and Petrolisthes manimaculis (Anomura: Porcellanidae).</title>
        <authorList>
            <person name="Angst P."/>
        </authorList>
    </citation>
    <scope>NUCLEOTIDE SEQUENCE</scope>
    <source>
        <strain evidence="9">PB745_01</strain>
        <tissue evidence="9">Gill</tissue>
    </source>
</reference>
<gene>
    <name evidence="9" type="ORF">Pcinc_017367</name>
</gene>
<sequence>MILLVSIVTLVLLGKVRPEETTLANTTLIPIRHQHFGGINTIEQDKGDYNTTIEHAKGDDNNTTEQPQQHNKAYNSNTNELQQHNGKYNRAIEIRANYNRRIERDARKSEERDAWYGILDVRGVNEAHIIDKREDVTSSGDSLVSTDTLSPGDQAKVAVSLETAHQAFRGVQSYLENHAKTLESLKVADSTTIAQNAKLANKLVKFASAIGTLMSFVSAAGAIFSVISTFFMPSQLEVIQEHFEVVNNKLDAISSQMQTIRDELKSSIEFNTWLTTYIEWENVIRNGEAKLTETQARLAEVETETQRLRLMESFVRYFEDQDVEGKAANIYRLTGIDSTTTSSNLFELYVREKGCNVVELTRLMLVIRDLMTSSARQAVVYQFLKYASLDYARDKVSLFSDHLYDIRRRYQLQVWYCKRDSMRYAKEEVRKVLVGNKGASKEALSRHIHSRLVDLMPWYKWGVVFYESIPITVDIGPEEITVERSSKEEQFLILPKADDSDANVLVVWQDPQDQSHGCQDIDDANIFMPFHFCSGCTIDALVASERMISGTECPDYLIDKIIAKETNCRSELNNDCELYVKSHIDDEFFSFIAAGFSSPQDPCSSLSACNKHGVCRHIPTTSNHFCICDEYYEGEFCDDYHDPTTDNTITDIVANLRQGFSNFIGIPTVIDVYLSIQEIPQQIEQIRRRIMDSNKYTQIVSVYGDVFRDAEYITATFSQLQSGEINEDTYNTRIDGTNFHRIISDLRTVILGRGILIQGDFLSVYKKSLISQSGSALACTQTYSGAVSTMMDNLITLDQVMTEARLWNMRTRLQQITPKDEKQTILVDAIRILEEATHRRVEYQAFWNDTSCPALKTEDLVQHYCDVGHSYKDFQVSLSCNSQKQPAPGSVTCTQRNGKLQWTASPECRYEWGSWSSWSSCSKTCGGGRKGRHRTKPNGDTQPNSEPCNTQDCCQSRYGKFKCSNGQCVSESSKCDGDKNCSDGSDESGCTYLRVGDTIALRNHCGGQGFLSCYCTVNCGANCKTKPCPGTSMDGSDWDRCGSEVFKYITALERQTGDAIRFGDKIAIRYGYDAATDRGNWLSCWGRGSDCTTRPCPGYYFTKDDDCRGEMFWIYSYERRGACGGNTDTHGNCIGEPLYPGDKIRRMAGVDRKIVYKWIRREDEFVNLADLPKGRPPKGTTPETGQAIATKVERAPFTTSVQIRETLGLACSAEATFTSTTHSKLHIWRKDVTRYDEEHIYQLKRSGHSTCNVWGYISAYGFGDLVRIVGLFNQHRRLLRRIGPFLSCLAPFTFYRRIAVRYTLPVEYENGRTDGRWGNLFREHVGQSRQYLGARKRERRRTAVAPHTTAVGNLPKQTRDRRSEPRSLHAL</sequence>
<feature type="signal peptide" evidence="7">
    <location>
        <begin position="1"/>
        <end position="18"/>
    </location>
</feature>
<evidence type="ECO:0000313" key="10">
    <source>
        <dbReference type="Proteomes" id="UP001286313"/>
    </source>
</evidence>
<feature type="disulfide bond" evidence="4">
    <location>
        <begin position="975"/>
        <end position="990"/>
    </location>
</feature>
<evidence type="ECO:0000256" key="6">
    <source>
        <dbReference type="SAM" id="MobiDB-lite"/>
    </source>
</evidence>
<feature type="coiled-coil region" evidence="5">
    <location>
        <begin position="284"/>
        <end position="311"/>
    </location>
</feature>
<comment type="caution">
    <text evidence="9">The sequence shown here is derived from an EMBL/GenBank/DDBJ whole genome shotgun (WGS) entry which is preliminary data.</text>
</comment>
<evidence type="ECO:0000313" key="9">
    <source>
        <dbReference type="EMBL" id="KAK3877965.1"/>
    </source>
</evidence>
<dbReference type="Gene3D" id="4.10.400.10">
    <property type="entry name" value="Low-density Lipoprotein Receptor"/>
    <property type="match status" value="1"/>
</dbReference>
<feature type="compositionally biased region" description="Basic and acidic residues" evidence="6">
    <location>
        <begin position="1357"/>
        <end position="1371"/>
    </location>
</feature>
<accession>A0AAE1FPE3</accession>
<dbReference type="PANTHER" id="PTHR40472">
    <property type="entry name" value="RICIN B-TYPE LECTIN DOMAIN-CONTAINING PROTEIN"/>
    <property type="match status" value="1"/>
</dbReference>
<feature type="domain" description="EGF-like" evidence="8">
    <location>
        <begin position="599"/>
        <end position="638"/>
    </location>
</feature>
<protein>
    <recommendedName>
        <fullName evidence="8">EGF-like domain-containing protein</fullName>
    </recommendedName>
</protein>